<feature type="transmembrane region" description="Helical" evidence="8">
    <location>
        <begin position="62"/>
        <end position="81"/>
    </location>
</feature>
<feature type="compositionally biased region" description="Low complexity" evidence="7">
    <location>
        <begin position="433"/>
        <end position="444"/>
    </location>
</feature>
<dbReference type="GO" id="GO:0003333">
    <property type="term" value="P:amino acid transmembrane transport"/>
    <property type="evidence" value="ECO:0000318"/>
    <property type="project" value="GO_Central"/>
</dbReference>
<feature type="transmembrane region" description="Helical" evidence="8">
    <location>
        <begin position="175"/>
        <end position="196"/>
    </location>
</feature>
<dbReference type="GO" id="GO:0015172">
    <property type="term" value="F:acidic amino acid transmembrane transporter activity"/>
    <property type="evidence" value="ECO:0000318"/>
    <property type="project" value="GO_Central"/>
</dbReference>
<dbReference type="InParanoid" id="M4ETX8"/>
<keyword evidence="4" id="KW-0029">Amino-acid transport</keyword>
<proteinExistence type="predicted"/>
<evidence type="ECO:0000256" key="6">
    <source>
        <dbReference type="ARBA" id="ARBA00023136"/>
    </source>
</evidence>
<feature type="domain" description="Amino acid transporter transmembrane" evidence="9">
    <location>
        <begin position="33"/>
        <end position="231"/>
    </location>
</feature>
<dbReference type="HOGENOM" id="CLU_467252_0_0_1"/>
<reference evidence="10 11" key="2">
    <citation type="journal article" date="2018" name="Hortic Res">
        <title>Improved Brassica rapa reference genome by single-molecule sequencing and chromosome conformation capture technologies.</title>
        <authorList>
            <person name="Zhang L."/>
            <person name="Cai X."/>
            <person name="Wu J."/>
            <person name="Liu M."/>
            <person name="Grob S."/>
            <person name="Cheng F."/>
            <person name="Liang J."/>
            <person name="Cai C."/>
            <person name="Liu Z."/>
            <person name="Liu B."/>
            <person name="Wang F."/>
            <person name="Li S."/>
            <person name="Liu F."/>
            <person name="Li X."/>
            <person name="Cheng L."/>
            <person name="Yang W."/>
            <person name="Li M.H."/>
            <person name="Grossniklaus U."/>
            <person name="Zheng H."/>
            <person name="Wang X."/>
        </authorList>
    </citation>
    <scope>NUCLEOTIDE SEQUENCE [LARGE SCALE GENOMIC DNA]</scope>
    <source>
        <strain evidence="10 11">cv. Chiifu-401-42</strain>
    </source>
</reference>
<feature type="compositionally biased region" description="Low complexity" evidence="7">
    <location>
        <begin position="1"/>
        <end position="19"/>
    </location>
</feature>
<dbReference type="Proteomes" id="UP000011750">
    <property type="component" value="Chromosome A05"/>
</dbReference>
<evidence type="ECO:0000313" key="10">
    <source>
        <dbReference type="EnsemblPlants" id="Bra032260.1-P"/>
    </source>
</evidence>
<evidence type="ECO:0000256" key="3">
    <source>
        <dbReference type="ARBA" id="ARBA00022692"/>
    </source>
</evidence>
<feature type="region of interest" description="Disordered" evidence="7">
    <location>
        <begin position="272"/>
        <end position="309"/>
    </location>
</feature>
<feature type="region of interest" description="Disordered" evidence="7">
    <location>
        <begin position="430"/>
        <end position="484"/>
    </location>
</feature>
<evidence type="ECO:0000256" key="5">
    <source>
        <dbReference type="ARBA" id="ARBA00022989"/>
    </source>
</evidence>
<keyword evidence="3 8" id="KW-0812">Transmembrane</keyword>
<reference evidence="10 11" key="1">
    <citation type="journal article" date="2011" name="Nat. Genet.">
        <title>The genome of the mesopolyploid crop species Brassica rapa.</title>
        <authorList>
            <consortium name="Brassica rapa Genome Sequencing Project Consortium"/>
            <person name="Wang X."/>
            <person name="Wang H."/>
            <person name="Wang J."/>
            <person name="Sun R."/>
            <person name="Wu J."/>
            <person name="Liu S."/>
            <person name="Bai Y."/>
            <person name="Mun J.H."/>
            <person name="Bancroft I."/>
            <person name="Cheng F."/>
            <person name="Huang S."/>
            <person name="Li X."/>
            <person name="Hua W."/>
            <person name="Wang J."/>
            <person name="Wang X."/>
            <person name="Freeling M."/>
            <person name="Pires J.C."/>
            <person name="Paterson A.H."/>
            <person name="Chalhoub B."/>
            <person name="Wang B."/>
            <person name="Hayward A."/>
            <person name="Sharpe A.G."/>
            <person name="Park B.S."/>
            <person name="Weisshaar B."/>
            <person name="Liu B."/>
            <person name="Li B."/>
            <person name="Liu B."/>
            <person name="Tong C."/>
            <person name="Song C."/>
            <person name="Duran C."/>
            <person name="Peng C."/>
            <person name="Geng C."/>
            <person name="Koh C."/>
            <person name="Lin C."/>
            <person name="Edwards D."/>
            <person name="Mu D."/>
            <person name="Shen D."/>
            <person name="Soumpourou E."/>
            <person name="Li F."/>
            <person name="Fraser F."/>
            <person name="Conant G."/>
            <person name="Lassalle G."/>
            <person name="King G.J."/>
            <person name="Bonnema G."/>
            <person name="Tang H."/>
            <person name="Wang H."/>
            <person name="Belcram H."/>
            <person name="Zhou H."/>
            <person name="Hirakawa H."/>
            <person name="Abe H."/>
            <person name="Guo H."/>
            <person name="Wang H."/>
            <person name="Jin H."/>
            <person name="Parkin I.A."/>
            <person name="Batley J."/>
            <person name="Kim J.S."/>
            <person name="Just J."/>
            <person name="Li J."/>
            <person name="Xu J."/>
            <person name="Deng J."/>
            <person name="Kim J.A."/>
            <person name="Li J."/>
            <person name="Yu J."/>
            <person name="Meng J."/>
            <person name="Wang J."/>
            <person name="Min J."/>
            <person name="Poulain J."/>
            <person name="Wang J."/>
            <person name="Hatakeyama K."/>
            <person name="Wu K."/>
            <person name="Wang L."/>
            <person name="Fang L."/>
            <person name="Trick M."/>
            <person name="Links M.G."/>
            <person name="Zhao M."/>
            <person name="Jin M."/>
            <person name="Ramchiary N."/>
            <person name="Drou N."/>
            <person name="Berkman P.J."/>
            <person name="Cai Q."/>
            <person name="Huang Q."/>
            <person name="Li R."/>
            <person name="Tabata S."/>
            <person name="Cheng S."/>
            <person name="Zhang S."/>
            <person name="Zhang S."/>
            <person name="Huang S."/>
            <person name="Sato S."/>
            <person name="Sun S."/>
            <person name="Kwon S.J."/>
            <person name="Choi S.R."/>
            <person name="Lee T.H."/>
            <person name="Fan W."/>
            <person name="Zhao X."/>
            <person name="Tan X."/>
            <person name="Xu X."/>
            <person name="Wang Y."/>
            <person name="Qiu Y."/>
            <person name="Yin Y."/>
            <person name="Li Y."/>
            <person name="Du Y."/>
            <person name="Liao Y."/>
            <person name="Lim Y."/>
            <person name="Narusaka Y."/>
            <person name="Wang Y."/>
            <person name="Wang Z."/>
            <person name="Li Z."/>
            <person name="Wang Z."/>
            <person name="Xiong Z."/>
            <person name="Zhang Z."/>
        </authorList>
    </citation>
    <scope>NUCLEOTIDE SEQUENCE [LARGE SCALE GENOMIC DNA]</scope>
    <source>
        <strain evidence="10 11">cv. Chiifu-401-42</strain>
    </source>
</reference>
<evidence type="ECO:0000313" key="11">
    <source>
        <dbReference type="Proteomes" id="UP000011750"/>
    </source>
</evidence>
<organism evidence="10 11">
    <name type="scientific">Brassica campestris</name>
    <name type="common">Field mustard</name>
    <dbReference type="NCBI Taxonomy" id="3711"/>
    <lineage>
        <taxon>Eukaryota</taxon>
        <taxon>Viridiplantae</taxon>
        <taxon>Streptophyta</taxon>
        <taxon>Embryophyta</taxon>
        <taxon>Tracheophyta</taxon>
        <taxon>Spermatophyta</taxon>
        <taxon>Magnoliopsida</taxon>
        <taxon>eudicotyledons</taxon>
        <taxon>Gunneridae</taxon>
        <taxon>Pentapetalae</taxon>
        <taxon>rosids</taxon>
        <taxon>malvids</taxon>
        <taxon>Brassicales</taxon>
        <taxon>Brassicaceae</taxon>
        <taxon>Brassiceae</taxon>
        <taxon>Brassica</taxon>
    </lineage>
</organism>
<dbReference type="Gramene" id="Bra032260.1">
    <property type="protein sequence ID" value="Bra032260.1-P"/>
    <property type="gene ID" value="Bra032260"/>
</dbReference>
<comment type="subcellular location">
    <subcellularLocation>
        <location evidence="1">Membrane</location>
    </subcellularLocation>
</comment>
<evidence type="ECO:0000256" key="4">
    <source>
        <dbReference type="ARBA" id="ARBA00022970"/>
    </source>
</evidence>
<keyword evidence="11" id="KW-1185">Reference proteome</keyword>
<feature type="transmembrane region" description="Helical" evidence="8">
    <location>
        <begin position="87"/>
        <end position="106"/>
    </location>
</feature>
<dbReference type="eggNOG" id="KOG1303">
    <property type="taxonomic scope" value="Eukaryota"/>
</dbReference>
<feature type="compositionally biased region" description="Basic residues" evidence="7">
    <location>
        <begin position="275"/>
        <end position="284"/>
    </location>
</feature>
<evidence type="ECO:0000259" key="9">
    <source>
        <dbReference type="Pfam" id="PF01490"/>
    </source>
</evidence>
<dbReference type="Pfam" id="PF01490">
    <property type="entry name" value="Aa_trans"/>
    <property type="match status" value="1"/>
</dbReference>
<dbReference type="STRING" id="51351.M4ETX8"/>
<evidence type="ECO:0000256" key="2">
    <source>
        <dbReference type="ARBA" id="ARBA00022448"/>
    </source>
</evidence>
<dbReference type="AlphaFoldDB" id="M4ETX8"/>
<dbReference type="GO" id="GO:0016020">
    <property type="term" value="C:membrane"/>
    <property type="evidence" value="ECO:0000318"/>
    <property type="project" value="GO_Central"/>
</dbReference>
<accession>M4ETX8</accession>
<dbReference type="InterPro" id="IPR013057">
    <property type="entry name" value="AA_transpt_TM"/>
</dbReference>
<feature type="transmembrane region" description="Helical" evidence="8">
    <location>
        <begin position="211"/>
        <end position="230"/>
    </location>
</feature>
<feature type="region of interest" description="Disordered" evidence="7">
    <location>
        <begin position="1"/>
        <end position="28"/>
    </location>
</feature>
<protein>
    <recommendedName>
        <fullName evidence="9">Amino acid transporter transmembrane domain-containing protein</fullName>
    </recommendedName>
</protein>
<evidence type="ECO:0000256" key="1">
    <source>
        <dbReference type="ARBA" id="ARBA00004370"/>
    </source>
</evidence>
<keyword evidence="6 8" id="KW-0472">Membrane</keyword>
<reference evidence="10" key="3">
    <citation type="submission" date="2023-03" db="UniProtKB">
        <authorList>
            <consortium name="EnsemblPlants"/>
        </authorList>
    </citation>
    <scope>IDENTIFICATION</scope>
    <source>
        <strain evidence="10">cv. Chiifu-401-42</strain>
    </source>
</reference>
<sequence length="584" mass="64330">MASNRRTNTNSGGTTNSNRPTEASNPPTETTLRVGVCIVYMVTGGQSLKKFHELVCQDWSTIRLPVFIMIFASSHFVLSHLPNFNSISLISLVAAVMSLSYSTIAWTTTATKGVQEDVQYGYKAGTTADTVLNFFTGLGGIALSYAGHSVVLEIQATLPSTTSNPSKDPMWKGVMVAYVVVALCYFPLALVGYGVFGNDVSDNILISLKTPVWAITLANLLVVMHVIGSYQSILKEKSNNSEASPRLEQQKVFEPRCSGVLKAHEGISKEFQTRSHIKKRHGRGPHPIGVGPISKGRSKTEGGQGGGGWTKGVNRFQIAVAKLRIILGKKDDGGSSWSKKVDASKDDGGSLWSEMGYTNKDIGSSWGKKVDGSKDHRGVKRIVLGMSSPVHHEFGERRLRYGPKGMRAYARKPYCDAWGNMVPALFPDEEGMGSWSSRTPTSGRRPSRGRPRKSGLTGEGLGPIRMEDSVPTRKHGRPRKIPSIDADRLRTVTKTTKRCKPMTVEDWCRWDKAGLREEIQGKLIGVLEPWEFALVNWMPGQAMEAERTLTRRSSPSRALRRKWKWKKIHRKTQSGRGAGVADWE</sequence>
<evidence type="ECO:0000256" key="7">
    <source>
        <dbReference type="SAM" id="MobiDB-lite"/>
    </source>
</evidence>
<dbReference type="EnsemblPlants" id="Bra032260.1">
    <property type="protein sequence ID" value="Bra032260.1-P"/>
    <property type="gene ID" value="Bra032260"/>
</dbReference>
<evidence type="ECO:0000256" key="8">
    <source>
        <dbReference type="SAM" id="Phobius"/>
    </source>
</evidence>
<keyword evidence="5 8" id="KW-1133">Transmembrane helix</keyword>
<name>M4ETX8_BRACM</name>
<keyword evidence="2" id="KW-0813">Transport</keyword>
<dbReference type="PANTHER" id="PTHR48017">
    <property type="entry name" value="OS05G0424000 PROTEIN-RELATED"/>
    <property type="match status" value="1"/>
</dbReference>